<name>A0AA37GCP5_9PEZI</name>
<dbReference type="Proteomes" id="UP001055172">
    <property type="component" value="Unassembled WGS sequence"/>
</dbReference>
<gene>
    <name evidence="1" type="ORF">ColLi_01112</name>
</gene>
<comment type="caution">
    <text evidence="1">The sequence shown here is derived from an EMBL/GenBank/DDBJ whole genome shotgun (WGS) entry which is preliminary data.</text>
</comment>
<reference evidence="1 2" key="1">
    <citation type="submission" date="2021-07" db="EMBL/GenBank/DDBJ databases">
        <title>Genome data of Colletotrichum spaethianum.</title>
        <authorList>
            <person name="Utami Y.D."/>
            <person name="Hiruma K."/>
        </authorList>
    </citation>
    <scope>NUCLEOTIDE SEQUENCE [LARGE SCALE GENOMIC DNA]</scope>
    <source>
        <strain evidence="1 2">MAFF 242679</strain>
    </source>
</reference>
<accession>A0AA37GCP5</accession>
<dbReference type="EMBL" id="BPPX01000002">
    <property type="protein sequence ID" value="GJC78274.1"/>
    <property type="molecule type" value="Genomic_DNA"/>
</dbReference>
<evidence type="ECO:0000313" key="1">
    <source>
        <dbReference type="EMBL" id="GJC78274.1"/>
    </source>
</evidence>
<protein>
    <submittedName>
        <fullName evidence="1">Uncharacterized protein</fullName>
    </submittedName>
</protein>
<organism evidence="1 2">
    <name type="scientific">Colletotrichum liriopes</name>
    <dbReference type="NCBI Taxonomy" id="708192"/>
    <lineage>
        <taxon>Eukaryota</taxon>
        <taxon>Fungi</taxon>
        <taxon>Dikarya</taxon>
        <taxon>Ascomycota</taxon>
        <taxon>Pezizomycotina</taxon>
        <taxon>Sordariomycetes</taxon>
        <taxon>Hypocreomycetidae</taxon>
        <taxon>Glomerellales</taxon>
        <taxon>Glomerellaceae</taxon>
        <taxon>Colletotrichum</taxon>
        <taxon>Colletotrichum spaethianum species complex</taxon>
    </lineage>
</organism>
<keyword evidence="2" id="KW-1185">Reference proteome</keyword>
<proteinExistence type="predicted"/>
<evidence type="ECO:0000313" key="2">
    <source>
        <dbReference type="Proteomes" id="UP001055172"/>
    </source>
</evidence>
<sequence length="66" mass="8061">MDFEDDWTYSYKFDFVFGRMLTGSIADWPRFIQQSYEYVVDNNLRRAALYFEETNLAQISRARRMD</sequence>
<dbReference type="AlphaFoldDB" id="A0AA37GCP5"/>